<evidence type="ECO:0000256" key="3">
    <source>
        <dbReference type="ARBA" id="ARBA00023157"/>
    </source>
</evidence>
<dbReference type="InterPro" id="IPR011936">
    <property type="entry name" value="Myxo_disulph_rpt"/>
</dbReference>
<protein>
    <submittedName>
        <fullName evidence="5">Uncharacterized protein</fullName>
    </submittedName>
</protein>
<feature type="compositionally biased region" description="Acidic residues" evidence="4">
    <location>
        <begin position="53"/>
        <end position="71"/>
    </location>
</feature>
<sequence>MAQLLISTFKDLRQCSTNCLICQECRDPQKNNCYHVCQEQIIYSLEPEVKEQEGEEVGINDDEEQEEKEEGVEENAEEMDETFNNECMAYCLQCTDLHSCLKCNVNLKLENKYCSPILWIRGLQRWKQYPYDGCYLCQYQCSFGCITCGKGNVCTKCDSLTILNSETAKCEKDNIKNNNKFTEEENQNSIIDVGVENSFLIDNLCGDGILNDKYEFCDVGNNVGDDGCSSICLIEENWNCEIQFLQEHMLLQNTACFNIHKSYKPLPIRGIIFYQLSKSHFNYYLHQNIKFNQISLLNS</sequence>
<feature type="region of interest" description="Disordered" evidence="4">
    <location>
        <begin position="50"/>
        <end position="71"/>
    </location>
</feature>
<comment type="caution">
    <text evidence="5">The sequence shown here is derived from an EMBL/GenBank/DDBJ whole genome shotgun (WGS) entry which is preliminary data.</text>
</comment>
<name>A0A8S1UX59_PAROT</name>
<reference evidence="5" key="1">
    <citation type="submission" date="2021-01" db="EMBL/GenBank/DDBJ databases">
        <authorList>
            <consortium name="Genoscope - CEA"/>
            <person name="William W."/>
        </authorList>
    </citation>
    <scope>NUCLEOTIDE SEQUENCE</scope>
</reference>
<gene>
    <name evidence="5" type="ORF">POCTA_138.1.T0530002</name>
</gene>
<dbReference type="NCBIfam" id="TIGR02232">
    <property type="entry name" value="myxo_disulf_rpt"/>
    <property type="match status" value="1"/>
</dbReference>
<keyword evidence="6" id="KW-1185">Reference proteome</keyword>
<evidence type="ECO:0000256" key="1">
    <source>
        <dbReference type="ARBA" id="ARBA00022729"/>
    </source>
</evidence>
<keyword evidence="3" id="KW-1015">Disulfide bond</keyword>
<keyword evidence="2" id="KW-0677">Repeat</keyword>
<proteinExistence type="predicted"/>
<evidence type="ECO:0000256" key="4">
    <source>
        <dbReference type="SAM" id="MobiDB-lite"/>
    </source>
</evidence>
<accession>A0A8S1UX59</accession>
<evidence type="ECO:0000256" key="2">
    <source>
        <dbReference type="ARBA" id="ARBA00022737"/>
    </source>
</evidence>
<organism evidence="5 6">
    <name type="scientific">Paramecium octaurelia</name>
    <dbReference type="NCBI Taxonomy" id="43137"/>
    <lineage>
        <taxon>Eukaryota</taxon>
        <taxon>Sar</taxon>
        <taxon>Alveolata</taxon>
        <taxon>Ciliophora</taxon>
        <taxon>Intramacronucleata</taxon>
        <taxon>Oligohymenophorea</taxon>
        <taxon>Peniculida</taxon>
        <taxon>Parameciidae</taxon>
        <taxon>Paramecium</taxon>
    </lineage>
</organism>
<keyword evidence="1" id="KW-0732">Signal</keyword>
<dbReference type="EMBL" id="CAJJDP010000053">
    <property type="protein sequence ID" value="CAD8169034.1"/>
    <property type="molecule type" value="Genomic_DNA"/>
</dbReference>
<evidence type="ECO:0000313" key="6">
    <source>
        <dbReference type="Proteomes" id="UP000683925"/>
    </source>
</evidence>
<dbReference type="Proteomes" id="UP000683925">
    <property type="component" value="Unassembled WGS sequence"/>
</dbReference>
<evidence type="ECO:0000313" key="5">
    <source>
        <dbReference type="EMBL" id="CAD8169034.1"/>
    </source>
</evidence>
<dbReference type="AlphaFoldDB" id="A0A8S1UX59"/>